<sequence length="230" mass="24264">MSWQLGLVTGLLVGCGYWLLADPAGARRLRALTSPRPRASAPRRRRTPEDRHAAAVAVVDRAVELLRVGMPPSVVMAQLAGLAEDSDLEQALLRMSRSLELGDPPHEAIRRHTGSLIPAAAEVFDGMAAVWFVAETAGAPAADMLARYGDTCREKADSARDRAVALAGPASTVKVLTWLPLLSLGLGLLIGTDLAALLSSVPGLISLGGGAVLLLVGRLWMRSLLRRATA</sequence>
<dbReference type="Pfam" id="PF00482">
    <property type="entry name" value="T2SSF"/>
    <property type="match status" value="1"/>
</dbReference>
<dbReference type="InterPro" id="IPR042094">
    <property type="entry name" value="T2SS_GspF_sf"/>
</dbReference>
<dbReference type="Gene3D" id="1.20.81.30">
    <property type="entry name" value="Type II secretion system (T2SS), domain F"/>
    <property type="match status" value="1"/>
</dbReference>
<evidence type="ECO:0000256" key="3">
    <source>
        <dbReference type="ARBA" id="ARBA00022692"/>
    </source>
</evidence>
<evidence type="ECO:0000256" key="2">
    <source>
        <dbReference type="ARBA" id="ARBA00022475"/>
    </source>
</evidence>
<keyword evidence="2" id="KW-1003">Cell membrane</keyword>
<comment type="caution">
    <text evidence="9">The sequence shown here is derived from an EMBL/GenBank/DDBJ whole genome shotgun (WGS) entry which is preliminary data.</text>
</comment>
<evidence type="ECO:0000313" key="9">
    <source>
        <dbReference type="EMBL" id="GAA4386160.1"/>
    </source>
</evidence>
<evidence type="ECO:0000259" key="8">
    <source>
        <dbReference type="Pfam" id="PF00482"/>
    </source>
</evidence>
<keyword evidence="4 7" id="KW-1133">Transmembrane helix</keyword>
<gene>
    <name evidence="9" type="ORF">GCM10023167_08780</name>
</gene>
<feature type="domain" description="Type II secretion system protein GspF" evidence="8">
    <location>
        <begin position="63"/>
        <end position="183"/>
    </location>
</feature>
<dbReference type="PANTHER" id="PTHR35007:SF4">
    <property type="entry name" value="CONSERVED TRANSMEMBRANE PROTEIN-RELATED"/>
    <property type="match status" value="1"/>
</dbReference>
<protein>
    <recommendedName>
        <fullName evidence="8">Type II secretion system protein GspF domain-containing protein</fullName>
    </recommendedName>
</protein>
<organism evidence="9 10">
    <name type="scientific">Brevibacterium pityocampae</name>
    <dbReference type="NCBI Taxonomy" id="506594"/>
    <lineage>
        <taxon>Bacteria</taxon>
        <taxon>Bacillati</taxon>
        <taxon>Actinomycetota</taxon>
        <taxon>Actinomycetes</taxon>
        <taxon>Micrococcales</taxon>
        <taxon>Brevibacteriaceae</taxon>
        <taxon>Brevibacterium</taxon>
    </lineage>
</organism>
<dbReference type="Proteomes" id="UP001500642">
    <property type="component" value="Unassembled WGS sequence"/>
</dbReference>
<comment type="subcellular location">
    <subcellularLocation>
        <location evidence="1">Cell membrane</location>
        <topology evidence="1">Multi-pass membrane protein</topology>
    </subcellularLocation>
</comment>
<evidence type="ECO:0000313" key="10">
    <source>
        <dbReference type="Proteomes" id="UP001500642"/>
    </source>
</evidence>
<dbReference type="RefSeq" id="WP_137318102.1">
    <property type="nucleotide sequence ID" value="NZ_BAABGL010000004.1"/>
</dbReference>
<proteinExistence type="predicted"/>
<dbReference type="EMBL" id="BAABGL010000004">
    <property type="protein sequence ID" value="GAA4386160.1"/>
    <property type="molecule type" value="Genomic_DNA"/>
</dbReference>
<name>A0ABP8J726_9MICO</name>
<reference evidence="10" key="1">
    <citation type="journal article" date="2019" name="Int. J. Syst. Evol. Microbiol.">
        <title>The Global Catalogue of Microorganisms (GCM) 10K type strain sequencing project: providing services to taxonomists for standard genome sequencing and annotation.</title>
        <authorList>
            <consortium name="The Broad Institute Genomics Platform"/>
            <consortium name="The Broad Institute Genome Sequencing Center for Infectious Disease"/>
            <person name="Wu L."/>
            <person name="Ma J."/>
        </authorList>
    </citation>
    <scope>NUCLEOTIDE SEQUENCE [LARGE SCALE GENOMIC DNA]</scope>
    <source>
        <strain evidence="10">JCM 17808</strain>
    </source>
</reference>
<accession>A0ABP8J726</accession>
<evidence type="ECO:0000256" key="5">
    <source>
        <dbReference type="ARBA" id="ARBA00023136"/>
    </source>
</evidence>
<feature type="transmembrane region" description="Helical" evidence="7">
    <location>
        <begin position="196"/>
        <end position="217"/>
    </location>
</feature>
<dbReference type="InterPro" id="IPR018076">
    <property type="entry name" value="T2SS_GspF_dom"/>
</dbReference>
<feature type="region of interest" description="Disordered" evidence="6">
    <location>
        <begin position="31"/>
        <end position="51"/>
    </location>
</feature>
<keyword evidence="5 7" id="KW-0472">Membrane</keyword>
<evidence type="ECO:0000256" key="7">
    <source>
        <dbReference type="SAM" id="Phobius"/>
    </source>
</evidence>
<keyword evidence="3 7" id="KW-0812">Transmembrane</keyword>
<feature type="transmembrane region" description="Helical" evidence="7">
    <location>
        <begin position="6"/>
        <end position="26"/>
    </location>
</feature>
<evidence type="ECO:0000256" key="4">
    <source>
        <dbReference type="ARBA" id="ARBA00022989"/>
    </source>
</evidence>
<evidence type="ECO:0000256" key="1">
    <source>
        <dbReference type="ARBA" id="ARBA00004651"/>
    </source>
</evidence>
<dbReference type="PANTHER" id="PTHR35007">
    <property type="entry name" value="INTEGRAL MEMBRANE PROTEIN-RELATED"/>
    <property type="match status" value="1"/>
</dbReference>
<keyword evidence="10" id="KW-1185">Reference proteome</keyword>
<feature type="transmembrane region" description="Helical" evidence="7">
    <location>
        <begin position="163"/>
        <end position="190"/>
    </location>
</feature>
<evidence type="ECO:0000256" key="6">
    <source>
        <dbReference type="SAM" id="MobiDB-lite"/>
    </source>
</evidence>